<dbReference type="InterPro" id="IPR004680">
    <property type="entry name" value="Cit_transptr-like_dom"/>
</dbReference>
<feature type="transmembrane region" description="Helical" evidence="7">
    <location>
        <begin position="542"/>
        <end position="565"/>
    </location>
</feature>
<keyword evidence="10" id="KW-1185">Reference proteome</keyword>
<comment type="subcellular location">
    <subcellularLocation>
        <location evidence="1">Membrane</location>
        <topology evidence="1">Multi-pass membrane protein</topology>
    </subcellularLocation>
</comment>
<evidence type="ECO:0000256" key="5">
    <source>
        <dbReference type="ARBA" id="ARBA00023136"/>
    </source>
</evidence>
<feature type="transmembrane region" description="Helical" evidence="7">
    <location>
        <begin position="589"/>
        <end position="617"/>
    </location>
</feature>
<feature type="compositionally biased region" description="Acidic residues" evidence="6">
    <location>
        <begin position="120"/>
        <end position="130"/>
    </location>
</feature>
<keyword evidence="2" id="KW-0813">Transport</keyword>
<dbReference type="GeneID" id="39591772"/>
<dbReference type="GO" id="GO:0005886">
    <property type="term" value="C:plasma membrane"/>
    <property type="evidence" value="ECO:0007669"/>
    <property type="project" value="TreeGrafter"/>
</dbReference>
<reference evidence="9 10" key="1">
    <citation type="submission" date="2018-11" db="EMBL/GenBank/DDBJ databases">
        <title>Genome sequence of Apiotrichum porosum DSM 27194.</title>
        <authorList>
            <person name="Aliyu H."/>
            <person name="Gorte O."/>
            <person name="Ochsenreither K."/>
        </authorList>
    </citation>
    <scope>NUCLEOTIDE SEQUENCE [LARGE SCALE GENOMIC DNA]</scope>
    <source>
        <strain evidence="9 10">DSM 27194</strain>
    </source>
</reference>
<evidence type="ECO:0000256" key="4">
    <source>
        <dbReference type="ARBA" id="ARBA00022989"/>
    </source>
</evidence>
<feature type="transmembrane region" description="Helical" evidence="7">
    <location>
        <begin position="713"/>
        <end position="733"/>
    </location>
</feature>
<evidence type="ECO:0000256" key="6">
    <source>
        <dbReference type="SAM" id="MobiDB-lite"/>
    </source>
</evidence>
<dbReference type="EMBL" id="RSCE01000004">
    <property type="protein sequence ID" value="RSH83541.1"/>
    <property type="molecule type" value="Genomic_DNA"/>
</dbReference>
<dbReference type="GO" id="GO:0006797">
    <property type="term" value="P:polyphosphate metabolic process"/>
    <property type="evidence" value="ECO:0007669"/>
    <property type="project" value="TreeGrafter"/>
</dbReference>
<evidence type="ECO:0000259" key="8">
    <source>
        <dbReference type="PROSITE" id="PS51382"/>
    </source>
</evidence>
<evidence type="ECO:0000313" key="10">
    <source>
        <dbReference type="Proteomes" id="UP000279236"/>
    </source>
</evidence>
<protein>
    <submittedName>
        <fullName evidence="9">Low-affinity phosphate transporter</fullName>
    </submittedName>
</protein>
<feature type="transmembrane region" description="Helical" evidence="7">
    <location>
        <begin position="900"/>
        <end position="919"/>
    </location>
</feature>
<feature type="transmembrane region" description="Helical" evidence="7">
    <location>
        <begin position="773"/>
        <end position="793"/>
    </location>
</feature>
<dbReference type="OrthoDB" id="10260443at2759"/>
<feature type="transmembrane region" description="Helical" evidence="7">
    <location>
        <begin position="852"/>
        <end position="871"/>
    </location>
</feature>
<dbReference type="Proteomes" id="UP000279236">
    <property type="component" value="Unassembled WGS sequence"/>
</dbReference>
<evidence type="ECO:0000256" key="7">
    <source>
        <dbReference type="SAM" id="Phobius"/>
    </source>
</evidence>
<feature type="region of interest" description="Disordered" evidence="6">
    <location>
        <begin position="120"/>
        <end position="254"/>
    </location>
</feature>
<dbReference type="GO" id="GO:0005315">
    <property type="term" value="F:phosphate transmembrane transporter activity"/>
    <property type="evidence" value="ECO:0007669"/>
    <property type="project" value="TreeGrafter"/>
</dbReference>
<evidence type="ECO:0000256" key="2">
    <source>
        <dbReference type="ARBA" id="ARBA00022448"/>
    </source>
</evidence>
<comment type="caution">
    <text evidence="9">The sequence shown here is derived from an EMBL/GenBank/DDBJ whole genome shotgun (WGS) entry which is preliminary data.</text>
</comment>
<keyword evidence="5 7" id="KW-0472">Membrane</keyword>
<feature type="domain" description="SPX" evidence="8">
    <location>
        <begin position="1"/>
        <end position="353"/>
    </location>
</feature>
<dbReference type="Pfam" id="PF03600">
    <property type="entry name" value="CitMHS"/>
    <property type="match status" value="1"/>
</dbReference>
<evidence type="ECO:0000256" key="3">
    <source>
        <dbReference type="ARBA" id="ARBA00022692"/>
    </source>
</evidence>
<evidence type="ECO:0000313" key="9">
    <source>
        <dbReference type="EMBL" id="RSH83541.1"/>
    </source>
</evidence>
<dbReference type="STRING" id="105984.A0A427XXJ8"/>
<name>A0A427XXJ8_9TREE</name>
<feature type="transmembrane region" description="Helical" evidence="7">
    <location>
        <begin position="669"/>
        <end position="693"/>
    </location>
</feature>
<accession>A0A427XXJ8</accession>
<proteinExistence type="predicted"/>
<dbReference type="PANTHER" id="PTHR10283:SF92">
    <property type="entry name" value="LOW-AFFINITY PHOSPHATE TRANSPORTER PHO91"/>
    <property type="match status" value="1"/>
</dbReference>
<dbReference type="AlphaFoldDB" id="A0A427XXJ8"/>
<evidence type="ECO:0000256" key="1">
    <source>
        <dbReference type="ARBA" id="ARBA00004141"/>
    </source>
</evidence>
<dbReference type="GO" id="GO:0006817">
    <property type="term" value="P:phosphate ion transport"/>
    <property type="evidence" value="ECO:0007669"/>
    <property type="project" value="TreeGrafter"/>
</dbReference>
<gene>
    <name evidence="9" type="primary">PHO91</name>
    <name evidence="9" type="ORF">EHS24_007229</name>
</gene>
<sequence>MKFGTLLELNSNVEWWNHYVDYDALKKLFPSVPLDPTYLATQEHNERGSLLPTHRAESAKWATPEQFNAALDREREKVATFYNTKLAELLASEDLIEDEVHSIELRELSGDDELIREEDEDLDDDADEGDALMHAPSPGRHLHKRGSVFGRLPSMPRIGRAKVSTDQADIIESTFPGPVRRGSRQRSRSVVYPSTTEDEGGTSTGGPPSPVRARVPQHRRALSDLSSADDPHFDRRTSFSSMSSGGGWGRGGRRTQKLGLQAIEPSNYPEWLQDEVHRDEEAGDLDDTVYYNWTGNSDYATVLRIGFKKRISALWLDFYALKQYVDLNMTAFEKILKKYDKNTNSKLKKQYITDKVLTTLPWTADAKEQLDLMLSKTLFVYRRVVVAGDEELAKEQLRAQLRERIVIDRETVWSQMVSDRRGQGIFRSVEPDEQLPAFAAPKPGFRTPCGRLVFPKWISRRALIFLIAVGALVALCQKQPFDRVEESNCMAMLVFCTILWASEAIPLFVTSLIVPFLVVVLRVLRSDDEEDRRLTAAEATKFIFSQMFSPTIMLLIGGFTIAAGLSRTRIDHMTASRILNAAGSNPSTVLLVLMSVATFASMWISNVAAPTLCYALVRPILDELPPKSVFSKCLIIAIALASNIGGQTSPISSPQNLIALGSMVPELTWLEWFAISLPVGITSIITIWAFLHINYRWEAELRIPKMRKNTDSLTMKHWFVLFVTAVTIALWCIEKNVELYVGDMGIIAIIPIVAFFGTGILRKEDFHDFQWPIVFLAMGGVSLGKAVLSSGLLDSMDHVLEKLVDGMGLYSILIVFCSIALVIATFISHTIAAVLLVPIASRIGDSMADPHPRLLIMATALICSAGMGLPVSGFPNMTAITQENKLGHRFISASDFLKNGVPASVLAAFVIVTIGYAIMRSLGM</sequence>
<keyword evidence="3 7" id="KW-0812">Transmembrane</keyword>
<keyword evidence="4 7" id="KW-1133">Transmembrane helix</keyword>
<dbReference type="InterPro" id="IPR004331">
    <property type="entry name" value="SPX_dom"/>
</dbReference>
<feature type="transmembrane region" description="Helical" evidence="7">
    <location>
        <begin position="813"/>
        <end position="840"/>
    </location>
</feature>
<organism evidence="9 10">
    <name type="scientific">Apiotrichum porosum</name>
    <dbReference type="NCBI Taxonomy" id="105984"/>
    <lineage>
        <taxon>Eukaryota</taxon>
        <taxon>Fungi</taxon>
        <taxon>Dikarya</taxon>
        <taxon>Basidiomycota</taxon>
        <taxon>Agaricomycotina</taxon>
        <taxon>Tremellomycetes</taxon>
        <taxon>Trichosporonales</taxon>
        <taxon>Trichosporonaceae</taxon>
        <taxon>Apiotrichum</taxon>
    </lineage>
</organism>
<dbReference type="CDD" id="cd01115">
    <property type="entry name" value="SLC13_permease"/>
    <property type="match status" value="1"/>
</dbReference>
<dbReference type="Pfam" id="PF03105">
    <property type="entry name" value="SPX"/>
    <property type="match status" value="1"/>
</dbReference>
<dbReference type="PANTHER" id="PTHR10283">
    <property type="entry name" value="SOLUTE CARRIER FAMILY 13 MEMBER"/>
    <property type="match status" value="1"/>
</dbReference>
<feature type="transmembrane region" description="Helical" evidence="7">
    <location>
        <begin position="492"/>
        <end position="521"/>
    </location>
</feature>
<dbReference type="RefSeq" id="XP_028477493.1">
    <property type="nucleotide sequence ID" value="XM_028622601.1"/>
</dbReference>
<feature type="transmembrane region" description="Helical" evidence="7">
    <location>
        <begin position="739"/>
        <end position="761"/>
    </location>
</feature>
<dbReference type="PROSITE" id="PS51382">
    <property type="entry name" value="SPX"/>
    <property type="match status" value="1"/>
</dbReference>